<reference evidence="2 3" key="1">
    <citation type="submission" date="2017-11" db="EMBL/GenBank/DDBJ databases">
        <title>Bacterial isolate from king chilli rhizosphere.</title>
        <authorList>
            <person name="Takhelmayum P."/>
            <person name="Sarangthem I."/>
        </authorList>
    </citation>
    <scope>NUCLEOTIDE SEQUENCE [LARGE SCALE GENOMIC DNA]</scope>
    <source>
        <strain evidence="3">t26</strain>
    </source>
</reference>
<dbReference type="Proteomes" id="UP000232101">
    <property type="component" value="Unassembled WGS sequence"/>
</dbReference>
<keyword evidence="1" id="KW-0472">Membrane</keyword>
<feature type="transmembrane region" description="Helical" evidence="1">
    <location>
        <begin position="35"/>
        <end position="53"/>
    </location>
</feature>
<keyword evidence="1" id="KW-1133">Transmembrane helix</keyword>
<keyword evidence="1" id="KW-0812">Transmembrane</keyword>
<evidence type="ECO:0000256" key="1">
    <source>
        <dbReference type="SAM" id="Phobius"/>
    </source>
</evidence>
<protein>
    <submittedName>
        <fullName evidence="2">Uncharacterized protein</fullName>
    </submittedName>
</protein>
<organism evidence="2 3">
    <name type="scientific">Lysinibacillus xylanilyticus</name>
    <dbReference type="NCBI Taxonomy" id="582475"/>
    <lineage>
        <taxon>Bacteria</taxon>
        <taxon>Bacillati</taxon>
        <taxon>Bacillota</taxon>
        <taxon>Bacilli</taxon>
        <taxon>Bacillales</taxon>
        <taxon>Bacillaceae</taxon>
        <taxon>Lysinibacillus</taxon>
    </lineage>
</organism>
<gene>
    <name evidence="2" type="ORF">CWD94_23120</name>
</gene>
<proteinExistence type="predicted"/>
<sequence length="61" mass="7315">MMKKDVSTMRRLFNFKAICYENRSKKASPKIKRRPHCFVYYFFCTALAAWWMTDGPEKSTP</sequence>
<name>A0A2M9Q012_9BACI</name>
<evidence type="ECO:0000313" key="2">
    <source>
        <dbReference type="EMBL" id="PJO41387.1"/>
    </source>
</evidence>
<evidence type="ECO:0000313" key="3">
    <source>
        <dbReference type="Proteomes" id="UP000232101"/>
    </source>
</evidence>
<dbReference type="EMBL" id="PHQY01000672">
    <property type="protein sequence ID" value="PJO41387.1"/>
    <property type="molecule type" value="Genomic_DNA"/>
</dbReference>
<accession>A0A2M9Q012</accession>
<dbReference type="AlphaFoldDB" id="A0A2M9Q012"/>
<comment type="caution">
    <text evidence="2">The sequence shown here is derived from an EMBL/GenBank/DDBJ whole genome shotgun (WGS) entry which is preliminary data.</text>
</comment>